<dbReference type="EMBL" id="CP003326">
    <property type="protein sequence ID" value="AFS79644.1"/>
    <property type="molecule type" value="Genomic_DNA"/>
</dbReference>
<dbReference type="Proteomes" id="UP000006094">
    <property type="component" value="Chromosome"/>
</dbReference>
<keyword evidence="2" id="KW-1185">Reference proteome</keyword>
<gene>
    <name evidence="1" type="ordered locus">Curi_c26490</name>
</gene>
<dbReference type="HOGENOM" id="CLU_1616096_0_0_9"/>
<dbReference type="RefSeq" id="WP_014968778.1">
    <property type="nucleotide sequence ID" value="NC_018664.1"/>
</dbReference>
<dbReference type="KEGG" id="cad:Curi_c26490"/>
<protein>
    <submittedName>
        <fullName evidence="1">Uncharacterized protein</fullName>
    </submittedName>
</protein>
<name>K0B2C5_GOTA9</name>
<reference evidence="1 2" key="1">
    <citation type="journal article" date="2012" name="PLoS ONE">
        <title>The purine-utilizing bacterium Clostridium acidurici 9a: a genome-guided metabolic reconsideration.</title>
        <authorList>
            <person name="Hartwich K."/>
            <person name="Poehlein A."/>
            <person name="Daniel R."/>
        </authorList>
    </citation>
    <scope>NUCLEOTIDE SEQUENCE [LARGE SCALE GENOMIC DNA]</scope>
    <source>
        <strain evidence="2">ATCC 7906 / DSM 604 / BCRC 14475 / CIP 104303 / KCTC 5404 / NCIMB 10678 / 9a</strain>
    </source>
</reference>
<organism evidence="1 2">
    <name type="scientific">Gottschalkia acidurici (strain ATCC 7906 / DSM 604 / BCRC 14475 / CIP 104303 / KCTC 5404 / NCIMB 10678 / 9a)</name>
    <name type="common">Clostridium acidurici</name>
    <dbReference type="NCBI Taxonomy" id="1128398"/>
    <lineage>
        <taxon>Bacteria</taxon>
        <taxon>Bacillati</taxon>
        <taxon>Bacillota</taxon>
        <taxon>Tissierellia</taxon>
        <taxon>Tissierellales</taxon>
        <taxon>Gottschalkiaceae</taxon>
        <taxon>Gottschalkia</taxon>
    </lineage>
</organism>
<proteinExistence type="predicted"/>
<dbReference type="AlphaFoldDB" id="K0B2C5"/>
<sequence>MHNAIIDLSKKGIYQQRHLEDIFVLNNVTDSVKYQYCKIYKYLIDNPNEEKNIEMALYNIISKSEFTNELAIFLYLYSGNFTYFQAIKFTDSITIDIIDTYTPLCKWTQSTLKTIFLIFTKLINDIKISFNNIDDISDYVDFDGSLDNELFIKSKKYIDKKYWK</sequence>
<evidence type="ECO:0000313" key="1">
    <source>
        <dbReference type="EMBL" id="AFS79644.1"/>
    </source>
</evidence>
<evidence type="ECO:0000313" key="2">
    <source>
        <dbReference type="Proteomes" id="UP000006094"/>
    </source>
</evidence>
<accession>K0B2C5</accession>